<dbReference type="Gene3D" id="1.10.150.720">
    <property type="entry name" value="Haloacid dehalogenase-like hydrolase"/>
    <property type="match status" value="1"/>
</dbReference>
<comment type="subcellular location">
    <subcellularLocation>
        <location evidence="1">Membrane</location>
        <topology evidence="1">Multi-pass membrane protein</topology>
    </subcellularLocation>
</comment>
<dbReference type="Proteomes" id="UP000286921">
    <property type="component" value="Unassembled WGS sequence"/>
</dbReference>
<feature type="compositionally biased region" description="Polar residues" evidence="3">
    <location>
        <begin position="829"/>
        <end position="842"/>
    </location>
</feature>
<feature type="domain" description="Major facilitator superfamily (MFS) profile" evidence="5">
    <location>
        <begin position="46"/>
        <end position="430"/>
    </location>
</feature>
<feature type="transmembrane region" description="Helical" evidence="4">
    <location>
        <begin position="314"/>
        <end position="335"/>
    </location>
</feature>
<dbReference type="InterPro" id="IPR020846">
    <property type="entry name" value="MFS_dom"/>
</dbReference>
<dbReference type="InterPro" id="IPR011701">
    <property type="entry name" value="MFS"/>
</dbReference>
<feature type="transmembrane region" description="Helical" evidence="4">
    <location>
        <begin position="47"/>
        <end position="68"/>
    </location>
</feature>
<feature type="transmembrane region" description="Helical" evidence="4">
    <location>
        <begin position="250"/>
        <end position="272"/>
    </location>
</feature>
<feature type="compositionally biased region" description="Basic and acidic residues" evidence="3">
    <location>
        <begin position="1"/>
        <end position="20"/>
    </location>
</feature>
<feature type="transmembrane region" description="Helical" evidence="4">
    <location>
        <begin position="88"/>
        <end position="110"/>
    </location>
</feature>
<feature type="transmembrane region" description="Helical" evidence="4">
    <location>
        <begin position="341"/>
        <end position="364"/>
    </location>
</feature>
<evidence type="ECO:0000256" key="3">
    <source>
        <dbReference type="SAM" id="MobiDB-lite"/>
    </source>
</evidence>
<dbReference type="InterPro" id="IPR036259">
    <property type="entry name" value="MFS_trans_sf"/>
</dbReference>
<protein>
    <submittedName>
        <fullName evidence="6">Riboflavin transporter MCH5</fullName>
    </submittedName>
</protein>
<dbReference type="InterPro" id="IPR023214">
    <property type="entry name" value="HAD_sf"/>
</dbReference>
<evidence type="ECO:0000256" key="1">
    <source>
        <dbReference type="ARBA" id="ARBA00004141"/>
    </source>
</evidence>
<accession>A0A401KDV9</accession>
<sequence length="1252" mass="138409">MRRSARQDASELAQEHELRSNTDVYHTDQPADGPGVSLAFPEGGREAWMCLLGSYLIMFPSFGFETAVGTVQDYISEHQLAEYSVRDVGWITALFVFLTLFLGVQVGPLFDRYGPRILLTCGSAASFTSYMLLAECTKYWHFILCLSILGGIASAIVTTVSISVLSHWFHRRRALASGICMGGSSAGGAIIPLLLRTLFSKYGWTWSIRVIAFLALGCYTAGIILVKGRLPTGSSSKVTIDFRAFRSPRLFFLTVAVFSFEFIIFGCAALLPTYVRFAGFSVDVQFYSLTVLNSMSLLGRVLPGFAADQIGRFNILLCLVVITLIIVATVWLPFGSHDEKTLYSVVAIFGFGSGGWISLAPVCAGQLCRTEEYGRFYGTLYSVASFGVLLTVPVGGDLLQSTTPQILIGFYSAVLLVGLIGLILSRWALLDWKWKWKVKTSQKTDPRLIQEPTMRPRTLLLTIDAFNTIFHPRHPVPEQYISAFNSFKLQPSQAHELTPSILQPAFKSAYKAQSRRRPNYGRADAIRGQYGGPRQWWEELIRATFQQVLADQSTKLPDELIQGLLDRFASSQGYALYDDAGVLFERLRQIKTTGQKLGVFERVVVGVLSNSDDRVPAVLQSLGLSVGKGRADQEIESLKLPGFEDPSSISTDAYGEKVDDIDLVITSYQAGEEKPSPVIFDVAERQARRLVGADEEEVDWVRVHVGDDYDKDYRAAVDAGWKGIISKEKNYHKAIDMDLVQKYGHLKHDRRRSSLQQQLAEEERHRNQMAINSLLGSFGGSANDHPDRRSSGAGNMASMIEEFNKSTPFRASSRRSAGPQFASTPRFFLSQTPASSRPSQEVDSIDQDDFAYATPAPSARNIKRVREQVPTPRPKEFIEDSDQPDDDAAPNEGELQSSSPPEPGELDAAFDEVFGSIRDRQKRRRVSGNNDADDTPSVQRRRPADRILTSSPDPPGEADESTLSVQFHTPRQTRPESGFRKPVRPAETPHPVTPASINPSSLQPRRFVLSASQLPPSSQTQTSTAIPPSTATPALTSQRRTPAFVLPRSPSPQEDDDPTGIPTPFSPSSRALRRRGRHRSTAHNYVPGGMAAEVRSWILEMGAKREQQQMSPSYYRRTDSSSLHLYTIAIRITSARQSALPSCGALVFAQGQLISSSETNETDTEPQTQMKNVLLLGPPRQQKSRHTATNVPDLNPGDVVGVFRGLAWEVELGKPAPASEIGLDLNDFIPSDRSHVQSAGKWHVGMEWELIS</sequence>
<dbReference type="Gene3D" id="3.40.50.1000">
    <property type="entry name" value="HAD superfamily/HAD-like"/>
    <property type="match status" value="1"/>
</dbReference>
<dbReference type="SUPFAM" id="SSF56784">
    <property type="entry name" value="HAD-like"/>
    <property type="match status" value="1"/>
</dbReference>
<feature type="compositionally biased region" description="Polar residues" evidence="3">
    <location>
        <begin position="961"/>
        <end position="972"/>
    </location>
</feature>
<feature type="transmembrane region" description="Helical" evidence="4">
    <location>
        <begin position="117"/>
        <end position="133"/>
    </location>
</feature>
<feature type="compositionally biased region" description="Acidic residues" evidence="3">
    <location>
        <begin position="879"/>
        <end position="889"/>
    </location>
</feature>
<feature type="transmembrane region" description="Helical" evidence="4">
    <location>
        <begin position="139"/>
        <end position="162"/>
    </location>
</feature>
<dbReference type="PANTHER" id="PTHR11360">
    <property type="entry name" value="MONOCARBOXYLATE TRANSPORTER"/>
    <property type="match status" value="1"/>
</dbReference>
<dbReference type="InterPro" id="IPR036412">
    <property type="entry name" value="HAD-like_sf"/>
</dbReference>
<keyword evidence="4" id="KW-0812">Transmembrane</keyword>
<feature type="region of interest" description="Disordered" evidence="3">
    <location>
        <begin position="775"/>
        <end position="794"/>
    </location>
</feature>
<dbReference type="GO" id="GO:0022857">
    <property type="term" value="F:transmembrane transporter activity"/>
    <property type="evidence" value="ECO:0007669"/>
    <property type="project" value="InterPro"/>
</dbReference>
<feature type="region of interest" description="Disordered" evidence="3">
    <location>
        <begin position="1"/>
        <end position="30"/>
    </location>
</feature>
<evidence type="ECO:0000259" key="5">
    <source>
        <dbReference type="PROSITE" id="PS50850"/>
    </source>
</evidence>
<dbReference type="EMBL" id="BDHI01000001">
    <property type="protein sequence ID" value="GCB17534.1"/>
    <property type="molecule type" value="Genomic_DNA"/>
</dbReference>
<dbReference type="Pfam" id="PF07690">
    <property type="entry name" value="MFS_1"/>
    <property type="match status" value="1"/>
</dbReference>
<dbReference type="PANTHER" id="PTHR11360:SF230">
    <property type="entry name" value="MONOCARBOXYLATE TRANSPORTER, PUTATIVE (AFU_ORTHOLOGUE AFUA_2G12790)-RELATED"/>
    <property type="match status" value="1"/>
</dbReference>
<dbReference type="GO" id="GO:0016020">
    <property type="term" value="C:membrane"/>
    <property type="evidence" value="ECO:0007669"/>
    <property type="project" value="UniProtKB-SubCell"/>
</dbReference>
<organism evidence="6 7">
    <name type="scientific">Aspergillus awamori</name>
    <name type="common">Black koji mold</name>
    <dbReference type="NCBI Taxonomy" id="105351"/>
    <lineage>
        <taxon>Eukaryota</taxon>
        <taxon>Fungi</taxon>
        <taxon>Dikarya</taxon>
        <taxon>Ascomycota</taxon>
        <taxon>Pezizomycotina</taxon>
        <taxon>Eurotiomycetes</taxon>
        <taxon>Eurotiomycetidae</taxon>
        <taxon>Eurotiales</taxon>
        <taxon>Aspergillaceae</taxon>
        <taxon>Aspergillus</taxon>
    </lineage>
</organism>
<feature type="transmembrane region" description="Helical" evidence="4">
    <location>
        <begin position="174"/>
        <end position="194"/>
    </location>
</feature>
<gene>
    <name evidence="6" type="ORF">AAWM_00419</name>
</gene>
<dbReference type="AlphaFoldDB" id="A0A401KDV9"/>
<dbReference type="InterPro" id="IPR044924">
    <property type="entry name" value="HAD-SF_hydro_IA_REG-2-like_cap"/>
</dbReference>
<dbReference type="Gene3D" id="1.20.1250.20">
    <property type="entry name" value="MFS general substrate transporter like domains"/>
    <property type="match status" value="1"/>
</dbReference>
<feature type="compositionally biased region" description="Low complexity" evidence="3">
    <location>
        <begin position="1009"/>
        <end position="1038"/>
    </location>
</feature>
<dbReference type="InterPro" id="IPR050327">
    <property type="entry name" value="Proton-linked_MCT"/>
</dbReference>
<feature type="transmembrane region" description="Helical" evidence="4">
    <location>
        <begin position="376"/>
        <end position="396"/>
    </location>
</feature>
<reference evidence="6 7" key="1">
    <citation type="submission" date="2016-09" db="EMBL/GenBank/DDBJ databases">
        <title>Aspergillus awamori IFM 58123T.</title>
        <authorList>
            <person name="Kusuya Y."/>
            <person name="Shimizu M."/>
            <person name="Takahashi H."/>
            <person name="Yaguchi T."/>
        </authorList>
    </citation>
    <scope>NUCLEOTIDE SEQUENCE [LARGE SCALE GENOMIC DNA]</scope>
    <source>
        <strain evidence="6 7">IFM 58123</strain>
    </source>
</reference>
<dbReference type="SUPFAM" id="SSF103473">
    <property type="entry name" value="MFS general substrate transporter"/>
    <property type="match status" value="1"/>
</dbReference>
<feature type="region of interest" description="Disordered" evidence="3">
    <location>
        <begin position="807"/>
        <end position="1084"/>
    </location>
</feature>
<comment type="caution">
    <text evidence="6">The sequence shown here is derived from an EMBL/GenBank/DDBJ whole genome shotgun (WGS) entry which is preliminary data.</text>
</comment>
<evidence type="ECO:0000256" key="4">
    <source>
        <dbReference type="SAM" id="Phobius"/>
    </source>
</evidence>
<evidence type="ECO:0000313" key="7">
    <source>
        <dbReference type="Proteomes" id="UP000286921"/>
    </source>
</evidence>
<keyword evidence="7" id="KW-1185">Reference proteome</keyword>
<proteinExistence type="inferred from homology"/>
<feature type="compositionally biased region" description="Basic residues" evidence="3">
    <location>
        <begin position="1071"/>
        <end position="1081"/>
    </location>
</feature>
<dbReference type="CDD" id="cd17352">
    <property type="entry name" value="MFS_MCT_SLC16"/>
    <property type="match status" value="1"/>
</dbReference>
<comment type="similarity">
    <text evidence="2">Belongs to the major facilitator superfamily. Monocarboxylate porter (TC 2.A.1.13) family.</text>
</comment>
<evidence type="ECO:0000313" key="6">
    <source>
        <dbReference type="EMBL" id="GCB17534.1"/>
    </source>
</evidence>
<feature type="transmembrane region" description="Helical" evidence="4">
    <location>
        <begin position="206"/>
        <end position="226"/>
    </location>
</feature>
<name>A0A401KDV9_ASPAW</name>
<keyword evidence="4" id="KW-1133">Transmembrane helix</keyword>
<feature type="transmembrane region" description="Helical" evidence="4">
    <location>
        <begin position="408"/>
        <end position="429"/>
    </location>
</feature>
<evidence type="ECO:0000256" key="2">
    <source>
        <dbReference type="ARBA" id="ARBA00006727"/>
    </source>
</evidence>
<keyword evidence="4" id="KW-0472">Membrane</keyword>
<dbReference type="PROSITE" id="PS50850">
    <property type="entry name" value="MFS"/>
    <property type="match status" value="1"/>
</dbReference>